<dbReference type="RefSeq" id="WP_010945140.1">
    <property type="nucleotide sequence ID" value="NZ_CP011218.1"/>
</dbReference>
<dbReference type="CDD" id="cd07422">
    <property type="entry name" value="MPP_ApaH"/>
    <property type="match status" value="1"/>
</dbReference>
<sequence length="270" mass="31410">MATYIMGDLHGCFTEFQQLLDKISYNPNYDELWLTGDIVARGEHSLACLRFIKDPKNNIKTVLGNHDLHLLATLVGIKKVKPTDKLEALFSAPDRLELQHWLRKQPLMVQHPTHNFLLVHAGISPEWDLSTTLSCAREAEMILQSDNYADYLAEMYDNTPDQWQDNLTGIARWRYILNAFTRMRFCYADKRLDFSCKLPIEKAPVTLKPWLELDNPLYDTHDILFGHWASLMGKTSRSNIYALDTGCVWGNHLTIINWETKQIFRQERLK</sequence>
<dbReference type="OMA" id="INAFTRM"/>
<keyword evidence="3 5" id="KW-0378">Hydrolase</keyword>
<dbReference type="SUPFAM" id="SSF56300">
    <property type="entry name" value="Metallo-dependent phosphatases"/>
    <property type="match status" value="1"/>
</dbReference>
<dbReference type="SMR" id="A0AAC8ZAR8"/>
<dbReference type="InterPro" id="IPR004617">
    <property type="entry name" value="ApaH"/>
</dbReference>
<comment type="similarity">
    <text evidence="2 5">Belongs to the Ap4A hydrolase family.</text>
</comment>
<dbReference type="AlphaFoldDB" id="A0AAC8ZAR8"/>
<evidence type="ECO:0000256" key="2">
    <source>
        <dbReference type="ARBA" id="ARBA00005419"/>
    </source>
</evidence>
<dbReference type="PANTHER" id="PTHR40942">
    <property type="match status" value="1"/>
</dbReference>
<reference evidence="7 8" key="1">
    <citation type="journal article" date="2015" name="PLoS Negl. Trop. Dis.">
        <title>Haemophilus ducreyi Cutaneous Ulcer Strains Are Nearly Identical to Class I Genital Ulcer Strains.</title>
        <authorList>
            <person name="Gangaiah D."/>
            <person name="Webb K.M."/>
            <person name="Humphreys T.L."/>
            <person name="Fortney K.R."/>
            <person name="Toh E."/>
            <person name="Tai A."/>
            <person name="Katz S.S."/>
            <person name="Pillay A."/>
            <person name="Chen C.Y."/>
            <person name="Roberts S.A."/>
            <person name="Munson R.S.Jr."/>
            <person name="Spinola S.M."/>
        </authorList>
    </citation>
    <scope>NUCLEOTIDE SEQUENCE [LARGE SCALE GENOMIC DNA]</scope>
    <source>
        <strain evidence="8">CLU2</strain>
    </source>
</reference>
<dbReference type="GO" id="GO:0008803">
    <property type="term" value="F:bis(5'-nucleosyl)-tetraphosphatase (symmetrical) activity"/>
    <property type="evidence" value="ECO:0007669"/>
    <property type="project" value="UniProtKB-UniRule"/>
</dbReference>
<dbReference type="InterPro" id="IPR029052">
    <property type="entry name" value="Metallo-depent_PP-like"/>
</dbReference>
<accession>A0AAC8ZAR8</accession>
<evidence type="ECO:0000256" key="5">
    <source>
        <dbReference type="HAMAP-Rule" id="MF_00199"/>
    </source>
</evidence>
<dbReference type="EC" id="3.6.1.41" evidence="5"/>
<dbReference type="Pfam" id="PF00149">
    <property type="entry name" value="Metallophos"/>
    <property type="match status" value="1"/>
</dbReference>
<dbReference type="Proteomes" id="UP000060132">
    <property type="component" value="Chromosome"/>
</dbReference>
<dbReference type="Gene3D" id="3.60.21.10">
    <property type="match status" value="1"/>
</dbReference>
<dbReference type="NCBIfam" id="TIGR00668">
    <property type="entry name" value="apaH"/>
    <property type="match status" value="1"/>
</dbReference>
<evidence type="ECO:0000256" key="4">
    <source>
        <dbReference type="ARBA" id="ARBA00049417"/>
    </source>
</evidence>
<evidence type="ECO:0000313" key="8">
    <source>
        <dbReference type="Proteomes" id="UP000060132"/>
    </source>
</evidence>
<dbReference type="EMBL" id="CP011219">
    <property type="protein sequence ID" value="AKO32516.1"/>
    <property type="molecule type" value="Genomic_DNA"/>
</dbReference>
<dbReference type="HAMAP" id="MF_00199">
    <property type="entry name" value="ApaH"/>
    <property type="match status" value="1"/>
</dbReference>
<name>A0AAC8ZAR8_HAEDC</name>
<dbReference type="PANTHER" id="PTHR40942:SF4">
    <property type="entry name" value="CYTOCHROME C5"/>
    <property type="match status" value="1"/>
</dbReference>
<organism evidence="7 8">
    <name type="scientific">Haemophilus ducreyi</name>
    <dbReference type="NCBI Taxonomy" id="730"/>
    <lineage>
        <taxon>Bacteria</taxon>
        <taxon>Pseudomonadati</taxon>
        <taxon>Pseudomonadota</taxon>
        <taxon>Gammaproteobacteria</taxon>
        <taxon>Pasteurellales</taxon>
        <taxon>Pasteurellaceae</taxon>
        <taxon>Haemophilus</taxon>
    </lineage>
</organism>
<comment type="function">
    <text evidence="1 5">Hydrolyzes diadenosine 5',5'''-P1,P4-tetraphosphate to yield ADP.</text>
</comment>
<dbReference type="PIRSF" id="PIRSF000903">
    <property type="entry name" value="B5n-ttraPtase_sm"/>
    <property type="match status" value="1"/>
</dbReference>
<evidence type="ECO:0000256" key="3">
    <source>
        <dbReference type="ARBA" id="ARBA00022801"/>
    </source>
</evidence>
<dbReference type="InterPro" id="IPR004843">
    <property type="entry name" value="Calcineurin-like_PHP"/>
</dbReference>
<evidence type="ECO:0000259" key="6">
    <source>
        <dbReference type="Pfam" id="PF00149"/>
    </source>
</evidence>
<proteinExistence type="inferred from homology"/>
<dbReference type="NCBIfam" id="NF001204">
    <property type="entry name" value="PRK00166.1"/>
    <property type="match status" value="1"/>
</dbReference>
<protein>
    <recommendedName>
        <fullName evidence="5">Bis(5'-nucleosyl)-tetraphosphatase, symmetrical</fullName>
        <ecNumber evidence="5">3.6.1.41</ecNumber>
    </recommendedName>
    <alternativeName>
        <fullName evidence="5">Ap4A hydrolase</fullName>
    </alternativeName>
    <alternativeName>
        <fullName evidence="5">Diadenosine 5',5'''-P1,P4-tetraphosphate pyrophosphohydrolase</fullName>
    </alternativeName>
    <alternativeName>
        <fullName evidence="5">Diadenosine tetraphosphatase</fullName>
    </alternativeName>
</protein>
<comment type="catalytic activity">
    <reaction evidence="4 5">
        <text>P(1),P(4)-bis(5'-adenosyl) tetraphosphate + H2O = 2 ADP + 2 H(+)</text>
        <dbReference type="Rhea" id="RHEA:24252"/>
        <dbReference type="ChEBI" id="CHEBI:15377"/>
        <dbReference type="ChEBI" id="CHEBI:15378"/>
        <dbReference type="ChEBI" id="CHEBI:58141"/>
        <dbReference type="ChEBI" id="CHEBI:456216"/>
        <dbReference type="EC" id="3.6.1.41"/>
    </reaction>
</comment>
<evidence type="ECO:0000313" key="7">
    <source>
        <dbReference type="EMBL" id="AKO32516.1"/>
    </source>
</evidence>
<feature type="domain" description="Calcineurin-like phosphoesterase" evidence="6">
    <location>
        <begin position="3"/>
        <end position="166"/>
    </location>
</feature>
<gene>
    <name evidence="5 7" type="primary">apaH</name>
    <name evidence="7" type="ORF">RZ57_05035</name>
</gene>
<evidence type="ECO:0000256" key="1">
    <source>
        <dbReference type="ARBA" id="ARBA00003413"/>
    </source>
</evidence>